<gene>
    <name evidence="1" type="ORF">EGYM00163_LOCUS37545</name>
</gene>
<name>A0A7S4G5V8_9EUGL</name>
<organism evidence="1">
    <name type="scientific">Eutreptiella gymnastica</name>
    <dbReference type="NCBI Taxonomy" id="73025"/>
    <lineage>
        <taxon>Eukaryota</taxon>
        <taxon>Discoba</taxon>
        <taxon>Euglenozoa</taxon>
        <taxon>Euglenida</taxon>
        <taxon>Spirocuta</taxon>
        <taxon>Euglenophyceae</taxon>
        <taxon>Eutreptiales</taxon>
        <taxon>Eutreptiaceae</taxon>
        <taxon>Eutreptiella</taxon>
    </lineage>
</organism>
<reference evidence="1" key="1">
    <citation type="submission" date="2021-01" db="EMBL/GenBank/DDBJ databases">
        <authorList>
            <person name="Corre E."/>
            <person name="Pelletier E."/>
            <person name="Niang G."/>
            <person name="Scheremetjew M."/>
            <person name="Finn R."/>
            <person name="Kale V."/>
            <person name="Holt S."/>
            <person name="Cochrane G."/>
            <person name="Meng A."/>
            <person name="Brown T."/>
            <person name="Cohen L."/>
        </authorList>
    </citation>
    <scope>NUCLEOTIDE SEQUENCE</scope>
    <source>
        <strain evidence="1">CCMP1594</strain>
    </source>
</reference>
<evidence type="ECO:0000313" key="1">
    <source>
        <dbReference type="EMBL" id="CAE0826289.1"/>
    </source>
</evidence>
<dbReference type="AlphaFoldDB" id="A0A7S4G5V8"/>
<sequence length="135" mass="14640">MPQSAGGLNSACTLTAHGQHASQCFAPDKLMQCLHHHLLTFMVPWSQHETSPVHNPSHVAASLIHNSDIACTLARPTSYAPHFRGLADDMWYPMAVVWAEINVHTCTAFAHTHSVCLLCAICEGKVQDALAQEGS</sequence>
<accession>A0A7S4G5V8</accession>
<protein>
    <submittedName>
        <fullName evidence="1">Uncharacterized protein</fullName>
    </submittedName>
</protein>
<proteinExistence type="predicted"/>
<dbReference type="EMBL" id="HBJA01108717">
    <property type="protein sequence ID" value="CAE0826289.1"/>
    <property type="molecule type" value="Transcribed_RNA"/>
</dbReference>